<dbReference type="Proteomes" id="UP000583800">
    <property type="component" value="Unassembled WGS sequence"/>
</dbReference>
<protein>
    <submittedName>
        <fullName evidence="2">Uncharacterized protein</fullName>
    </submittedName>
</protein>
<evidence type="ECO:0000256" key="1">
    <source>
        <dbReference type="SAM" id="MobiDB-lite"/>
    </source>
</evidence>
<evidence type="ECO:0000313" key="3">
    <source>
        <dbReference type="Proteomes" id="UP000583800"/>
    </source>
</evidence>
<feature type="region of interest" description="Disordered" evidence="1">
    <location>
        <begin position="90"/>
        <end position="109"/>
    </location>
</feature>
<gene>
    <name evidence="2" type="ORF">FHU36_003449</name>
</gene>
<evidence type="ECO:0000313" key="2">
    <source>
        <dbReference type="EMBL" id="MBB6346904.1"/>
    </source>
</evidence>
<dbReference type="EMBL" id="JACHJB010000002">
    <property type="protein sequence ID" value="MBB6346904.1"/>
    <property type="molecule type" value="Genomic_DNA"/>
</dbReference>
<dbReference type="RefSeq" id="WP_185084951.1">
    <property type="nucleotide sequence ID" value="NZ_JACHJB010000002.1"/>
</dbReference>
<name>A0A7X0C575_9ACTN</name>
<sequence length="109" mass="11642">MATTERIAWKDAAGLDRQAARLQRGSHGEVLRRLILSVPLADGVRLAARHRLPGAPPADRALLDRLAAADERLVAEVVATAARDSCTFHPRAVGSPDGCRSVPATPFSR</sequence>
<organism evidence="2 3">
    <name type="scientific">Nonomuraea muscovyensis</name>
    <dbReference type="NCBI Taxonomy" id="1124761"/>
    <lineage>
        <taxon>Bacteria</taxon>
        <taxon>Bacillati</taxon>
        <taxon>Actinomycetota</taxon>
        <taxon>Actinomycetes</taxon>
        <taxon>Streptosporangiales</taxon>
        <taxon>Streptosporangiaceae</taxon>
        <taxon>Nonomuraea</taxon>
    </lineage>
</organism>
<reference evidence="2 3" key="1">
    <citation type="submission" date="2020-08" db="EMBL/GenBank/DDBJ databases">
        <title>Sequencing the genomes of 1000 actinobacteria strains.</title>
        <authorList>
            <person name="Klenk H.-P."/>
        </authorList>
    </citation>
    <scope>NUCLEOTIDE SEQUENCE [LARGE SCALE GENOMIC DNA]</scope>
    <source>
        <strain evidence="2 3">DSM 45913</strain>
    </source>
</reference>
<dbReference type="AlphaFoldDB" id="A0A7X0C575"/>
<comment type="caution">
    <text evidence="2">The sequence shown here is derived from an EMBL/GenBank/DDBJ whole genome shotgun (WGS) entry which is preliminary data.</text>
</comment>
<accession>A0A7X0C575</accession>
<keyword evidence="3" id="KW-1185">Reference proteome</keyword>
<proteinExistence type="predicted"/>